<organism evidence="1 2">
    <name type="scientific">Drouetiella hepatica Uher 2000/2452</name>
    <dbReference type="NCBI Taxonomy" id="904376"/>
    <lineage>
        <taxon>Bacteria</taxon>
        <taxon>Bacillati</taxon>
        <taxon>Cyanobacteriota</taxon>
        <taxon>Cyanophyceae</taxon>
        <taxon>Oculatellales</taxon>
        <taxon>Oculatellaceae</taxon>
        <taxon>Drouetiella</taxon>
    </lineage>
</organism>
<sequence>MRRWAYMEGAIQVIDYIERALERLKDWAGRLIEALLGPDAQPEPVPVPVRNDERRRS</sequence>
<reference evidence="1" key="2">
    <citation type="journal article" date="2022" name="Microbiol. Resour. Announc.">
        <title>Metagenome Sequencing to Explore Phylogenomics of Terrestrial Cyanobacteria.</title>
        <authorList>
            <person name="Ward R.D."/>
            <person name="Stajich J.E."/>
            <person name="Johansen J.R."/>
            <person name="Huntemann M."/>
            <person name="Clum A."/>
            <person name="Foster B."/>
            <person name="Foster B."/>
            <person name="Roux S."/>
            <person name="Palaniappan K."/>
            <person name="Varghese N."/>
            <person name="Mukherjee S."/>
            <person name="Reddy T.B.K."/>
            <person name="Daum C."/>
            <person name="Copeland A."/>
            <person name="Chen I.A."/>
            <person name="Ivanova N.N."/>
            <person name="Kyrpides N.C."/>
            <person name="Shapiro N."/>
            <person name="Eloe-Fadrosh E.A."/>
            <person name="Pietrasiak N."/>
        </authorList>
    </citation>
    <scope>NUCLEOTIDE SEQUENCE</scope>
    <source>
        <strain evidence="1">UHER 2000/2452</strain>
    </source>
</reference>
<accession>A0A951Q700</accession>
<evidence type="ECO:0000313" key="1">
    <source>
        <dbReference type="EMBL" id="MBW4657104.1"/>
    </source>
</evidence>
<dbReference type="AlphaFoldDB" id="A0A951Q700"/>
<reference evidence="1" key="1">
    <citation type="submission" date="2021-05" db="EMBL/GenBank/DDBJ databases">
        <authorList>
            <person name="Pietrasiak N."/>
            <person name="Ward R."/>
            <person name="Stajich J.E."/>
            <person name="Kurbessoian T."/>
        </authorList>
    </citation>
    <scope>NUCLEOTIDE SEQUENCE</scope>
    <source>
        <strain evidence="1">UHER 2000/2452</strain>
    </source>
</reference>
<comment type="caution">
    <text evidence="1">The sequence shown here is derived from an EMBL/GenBank/DDBJ whole genome shotgun (WGS) entry which is preliminary data.</text>
</comment>
<gene>
    <name evidence="1" type="ORF">KME15_00365</name>
</gene>
<protein>
    <submittedName>
        <fullName evidence="1">Uncharacterized protein</fullName>
    </submittedName>
</protein>
<proteinExistence type="predicted"/>
<dbReference type="EMBL" id="JAHHHD010000001">
    <property type="protein sequence ID" value="MBW4657104.1"/>
    <property type="molecule type" value="Genomic_DNA"/>
</dbReference>
<evidence type="ECO:0000313" key="2">
    <source>
        <dbReference type="Proteomes" id="UP000757435"/>
    </source>
</evidence>
<name>A0A951Q700_9CYAN</name>
<dbReference type="Proteomes" id="UP000757435">
    <property type="component" value="Unassembled WGS sequence"/>
</dbReference>